<evidence type="ECO:0000313" key="1">
    <source>
        <dbReference type="EMBL" id="BDQ63111.1"/>
    </source>
</evidence>
<evidence type="ECO:0000313" key="2">
    <source>
        <dbReference type="Proteomes" id="UP001317613"/>
    </source>
</evidence>
<accession>A0AC59HU90</accession>
<dbReference type="EMBL" id="AP026729">
    <property type="protein sequence ID" value="BDQ63111.1"/>
    <property type="molecule type" value="Genomic_DNA"/>
</dbReference>
<reference evidence="1" key="1">
    <citation type="submission" date="2022-08" db="EMBL/GenBank/DDBJ databases">
        <title>Molecular epidemiological analysis of five strains of VanD-type vancomycin-resistant Enterococcus faecalis.</title>
        <authorList>
            <person name="Mimura K."/>
            <person name="Hashimoto Y."/>
            <person name="Tomita H."/>
        </authorList>
    </citation>
    <scope>NUCLEOTIDE SEQUENCE</scope>
    <source>
        <strain evidence="1">SVR2332</strain>
    </source>
</reference>
<organism evidence="1 2">
    <name type="scientific">Enterococcus faecalis</name>
    <name type="common">Streptococcus faecalis</name>
    <dbReference type="NCBI Taxonomy" id="1351"/>
    <lineage>
        <taxon>Bacteria</taxon>
        <taxon>Bacillati</taxon>
        <taxon>Bacillota</taxon>
        <taxon>Bacilli</taxon>
        <taxon>Lactobacillales</taxon>
        <taxon>Enterococcaceae</taxon>
        <taxon>Enterococcus</taxon>
    </lineage>
</organism>
<name>A0AC59HU90_ENTFL</name>
<protein>
    <submittedName>
        <fullName evidence="1">Uncharacterized protein</fullName>
    </submittedName>
</protein>
<gene>
    <name evidence="1" type="ORF">EfsSVR2332_31890</name>
</gene>
<sequence>MIKESRLHEQLQASLEKGERLVELTLESEQEAVTAKISYVGKEDFWHSNLHHLLKEKGHVQSVSVTETI</sequence>
<dbReference type="Proteomes" id="UP001317613">
    <property type="component" value="Chromosome"/>
</dbReference>
<proteinExistence type="predicted"/>